<dbReference type="AlphaFoldDB" id="A0A6H1ZZS7"/>
<protein>
    <submittedName>
        <fullName evidence="1">Uncharacterized protein</fullName>
    </submittedName>
</protein>
<evidence type="ECO:0000313" key="3">
    <source>
        <dbReference type="EMBL" id="QJA80454.1"/>
    </source>
</evidence>
<evidence type="ECO:0000313" key="4">
    <source>
        <dbReference type="EMBL" id="QJI01164.1"/>
    </source>
</evidence>
<organism evidence="1">
    <name type="scientific">viral metagenome</name>
    <dbReference type="NCBI Taxonomy" id="1070528"/>
    <lineage>
        <taxon>unclassified sequences</taxon>
        <taxon>metagenomes</taxon>
        <taxon>organismal metagenomes</taxon>
    </lineage>
</organism>
<name>A0A6H1ZZS7_9ZZZZ</name>
<reference evidence="1" key="1">
    <citation type="submission" date="2020-03" db="EMBL/GenBank/DDBJ databases">
        <title>The deep terrestrial virosphere.</title>
        <authorList>
            <person name="Holmfeldt K."/>
            <person name="Nilsson E."/>
            <person name="Simone D."/>
            <person name="Lopez-Fernandez M."/>
            <person name="Wu X."/>
            <person name="de Brujin I."/>
            <person name="Lundin D."/>
            <person name="Andersson A."/>
            <person name="Bertilsson S."/>
            <person name="Dopson M."/>
        </authorList>
    </citation>
    <scope>NUCLEOTIDE SEQUENCE</scope>
    <source>
        <strain evidence="3">MM415A00710</strain>
        <strain evidence="2">MM415B01724</strain>
        <strain evidence="1">TM448A03536</strain>
        <strain evidence="4">TM448B02321</strain>
    </source>
</reference>
<gene>
    <name evidence="3" type="ORF">MM415A00710_0004</name>
    <name evidence="2" type="ORF">MM415B01724_0006</name>
    <name evidence="1" type="ORF">TM448A03536_0008</name>
    <name evidence="4" type="ORF">TM448B02321_0004</name>
</gene>
<evidence type="ECO:0000313" key="2">
    <source>
        <dbReference type="EMBL" id="QJA57072.1"/>
    </source>
</evidence>
<dbReference type="EMBL" id="MT144421">
    <property type="protein sequence ID" value="QJA53436.1"/>
    <property type="molecule type" value="Genomic_DNA"/>
</dbReference>
<sequence>MELRDEVKRIGSEFDKVIYVKTRYLPDVGFMGMMQEFADGFGKCDGEPDGVIYFQEITHEGVFNGLTKEVCDSEDEACERLIREIELWIKGQLSGVGEKILFWRIKPEVMEDIENGVRLGWSGYARLAVREY</sequence>
<dbReference type="EMBL" id="MT141253">
    <property type="protein sequence ID" value="QJA57072.1"/>
    <property type="molecule type" value="Genomic_DNA"/>
</dbReference>
<evidence type="ECO:0000313" key="1">
    <source>
        <dbReference type="EMBL" id="QJA53436.1"/>
    </source>
</evidence>
<accession>A0A6H1ZZS7</accession>
<dbReference type="EMBL" id="MT144902">
    <property type="protein sequence ID" value="QJI01164.1"/>
    <property type="molecule type" value="Genomic_DNA"/>
</dbReference>
<dbReference type="EMBL" id="MT142423">
    <property type="protein sequence ID" value="QJA80454.1"/>
    <property type="molecule type" value="Genomic_DNA"/>
</dbReference>
<proteinExistence type="predicted"/>